<keyword evidence="5" id="KW-1185">Reference proteome</keyword>
<dbReference type="SUPFAM" id="SSF55895">
    <property type="entry name" value="Ribonuclease Rh-like"/>
    <property type="match status" value="1"/>
</dbReference>
<reference evidence="4" key="1">
    <citation type="submission" date="2020-11" db="EMBL/GenBank/DDBJ databases">
        <title>Chlorella ohadii genome sequencing and assembly.</title>
        <authorList>
            <person name="Murik O."/>
            <person name="Treves H."/>
            <person name="Kedem I."/>
            <person name="Shotland Y."/>
            <person name="Kaplan A."/>
        </authorList>
    </citation>
    <scope>NUCLEOTIDE SEQUENCE</scope>
    <source>
        <strain evidence="4">1</strain>
    </source>
</reference>
<dbReference type="Pfam" id="PF00445">
    <property type="entry name" value="Ribonuclease_T2"/>
    <property type="match status" value="1"/>
</dbReference>
<dbReference type="PANTHER" id="PTHR11240:SF22">
    <property type="entry name" value="RIBONUCLEASE T2"/>
    <property type="match status" value="1"/>
</dbReference>
<feature type="signal peptide" evidence="3">
    <location>
        <begin position="1"/>
        <end position="22"/>
    </location>
</feature>
<dbReference type="InterPro" id="IPR001568">
    <property type="entry name" value="RNase_T2-like"/>
</dbReference>
<name>A0AAD5DLW9_9CHLO</name>
<evidence type="ECO:0000256" key="2">
    <source>
        <dbReference type="RuleBase" id="RU004328"/>
    </source>
</evidence>
<comment type="similarity">
    <text evidence="1 2">Belongs to the RNase T2 family.</text>
</comment>
<keyword evidence="3" id="KW-0732">Signal</keyword>
<protein>
    <submittedName>
        <fullName evidence="4">Uncharacterized protein</fullName>
    </submittedName>
</protein>
<feature type="chain" id="PRO_5041981181" evidence="3">
    <location>
        <begin position="23"/>
        <end position="785"/>
    </location>
</feature>
<evidence type="ECO:0000256" key="1">
    <source>
        <dbReference type="ARBA" id="ARBA00007469"/>
    </source>
</evidence>
<dbReference type="Proteomes" id="UP001205105">
    <property type="component" value="Unassembled WGS sequence"/>
</dbReference>
<dbReference type="EMBL" id="JADXDR010000177">
    <property type="protein sequence ID" value="KAI7836774.1"/>
    <property type="molecule type" value="Genomic_DNA"/>
</dbReference>
<evidence type="ECO:0000256" key="3">
    <source>
        <dbReference type="SAM" id="SignalP"/>
    </source>
</evidence>
<comment type="caution">
    <text evidence="4">The sequence shown here is derived from an EMBL/GenBank/DDBJ whole genome shotgun (WGS) entry which is preliminary data.</text>
</comment>
<proteinExistence type="inferred from homology"/>
<dbReference type="PANTHER" id="PTHR11240">
    <property type="entry name" value="RIBONUCLEASE T2"/>
    <property type="match status" value="1"/>
</dbReference>
<accession>A0AAD5DLW9</accession>
<dbReference type="Gene3D" id="3.90.730.10">
    <property type="entry name" value="Ribonuclease T2-like"/>
    <property type="match status" value="1"/>
</dbReference>
<sequence length="785" mass="83054">MGPSYLVALTALLCLLATPALAYDALVLRRGWAPSVCYKNGVEGKPCILAPWAAFTVDALAPVDFAGPDPLNCSASAPPFNSSIVPRTARDDLFCYLPNFQAVWGNNELKWGDMWQRHGTCAGFADQSAYFALATAAAKKFDTDKLFRSLNCTTGFDAATLKQQLKNAWGSDVWLTCNAANQQLLGVEVCLDPASKSEPKAINCPASRASSVDSEAGVTECNGTVVMRLGVEVVTVLQQNMPVPDFEAQYCTDWTFVDWLNPWVGKGADYVRANATICLKNGSPIPQGLVTAAPEPGIPAWLPPWNSTAARQASLEEQCPHHRVPTGYANATLCGSNAPSPLLAASMASGLAPTPCAPCVYNPVPGPNASDITAWRFDQDNQCWMQSCPLDSSAAGPARAAALLWRQKQFADFLGSQEVQSAWSKFYASGTDPADPTGEKAHAALGQALVDGFASDAGAEKLKGLAPGSELGKLQAELLKATGTADCANAKKLQLTSAPCLCNATAPYLHCHALAAKEAAAKLQTMLGESDLVVDLGALGPITSACYNTSTGAPLPTVDPRNMTAMIAFLNRPTSVTQECCFSASIGQNTTMELCMSPRNWVPQYWGQQVLNLTSTYKLPQCGYKDPMGAYSERCAATLLGWELQYPAKSRLCIQGGPALSGLQQVAPLLGKGVSQANGTTDKFCTDSFKLDYAPYAGTGEGSLADPASAADLSVNFGTDGEVKLKLLDTAVTPACPAANTSALIDSITACDDYCSRGAWSFASLDWSGRRAWLAPAQEVRSLSF</sequence>
<dbReference type="AlphaFoldDB" id="A0AAD5DLW9"/>
<gene>
    <name evidence="4" type="ORF">COHA_009412</name>
</gene>
<dbReference type="InterPro" id="IPR036430">
    <property type="entry name" value="RNase_T2-like_sf"/>
</dbReference>
<evidence type="ECO:0000313" key="4">
    <source>
        <dbReference type="EMBL" id="KAI7836774.1"/>
    </source>
</evidence>
<evidence type="ECO:0000313" key="5">
    <source>
        <dbReference type="Proteomes" id="UP001205105"/>
    </source>
</evidence>
<dbReference type="GO" id="GO:0033897">
    <property type="term" value="F:ribonuclease T2 activity"/>
    <property type="evidence" value="ECO:0007669"/>
    <property type="project" value="InterPro"/>
</dbReference>
<organism evidence="4 5">
    <name type="scientific">Chlorella ohadii</name>
    <dbReference type="NCBI Taxonomy" id="2649997"/>
    <lineage>
        <taxon>Eukaryota</taxon>
        <taxon>Viridiplantae</taxon>
        <taxon>Chlorophyta</taxon>
        <taxon>core chlorophytes</taxon>
        <taxon>Trebouxiophyceae</taxon>
        <taxon>Chlorellales</taxon>
        <taxon>Chlorellaceae</taxon>
        <taxon>Chlorella clade</taxon>
        <taxon>Chlorella</taxon>
    </lineage>
</organism>
<dbReference type="GO" id="GO:0003723">
    <property type="term" value="F:RNA binding"/>
    <property type="evidence" value="ECO:0007669"/>
    <property type="project" value="InterPro"/>
</dbReference>